<keyword evidence="8" id="KW-1185">Reference proteome</keyword>
<dbReference type="EMBL" id="JAVXZY010000004">
    <property type="protein sequence ID" value="MDT8999844.1"/>
    <property type="molecule type" value="Genomic_DNA"/>
</dbReference>
<comment type="caution">
    <text evidence="7">The sequence shown here is derived from an EMBL/GenBank/DDBJ whole genome shotgun (WGS) entry which is preliminary data.</text>
</comment>
<keyword evidence="1" id="KW-0963">Cytoplasm</keyword>
<dbReference type="Gene3D" id="1.10.1710.10">
    <property type="entry name" value="ProQ/FinO domain"/>
    <property type="match status" value="1"/>
</dbReference>
<feature type="compositionally biased region" description="Low complexity" evidence="5">
    <location>
        <begin position="23"/>
        <end position="34"/>
    </location>
</feature>
<feature type="compositionally biased region" description="Low complexity" evidence="5">
    <location>
        <begin position="200"/>
        <end position="209"/>
    </location>
</feature>
<dbReference type="SUPFAM" id="SSF48657">
    <property type="entry name" value="FinO-like"/>
    <property type="match status" value="1"/>
</dbReference>
<dbReference type="Proteomes" id="UP001246372">
    <property type="component" value="Unassembled WGS sequence"/>
</dbReference>
<organism evidence="7 8">
    <name type="scientific">Roseateles aquae</name>
    <dbReference type="NCBI Taxonomy" id="3077235"/>
    <lineage>
        <taxon>Bacteria</taxon>
        <taxon>Pseudomonadati</taxon>
        <taxon>Pseudomonadota</taxon>
        <taxon>Betaproteobacteria</taxon>
        <taxon>Burkholderiales</taxon>
        <taxon>Sphaerotilaceae</taxon>
        <taxon>Roseateles</taxon>
    </lineage>
</organism>
<protein>
    <submittedName>
        <fullName evidence="7">ProQ/FinO family protein</fullName>
    </submittedName>
</protein>
<dbReference type="InterPro" id="IPR023529">
    <property type="entry name" value="ProQ"/>
</dbReference>
<evidence type="ECO:0000256" key="3">
    <source>
        <dbReference type="ARBA" id="ARBA00023186"/>
    </source>
</evidence>
<feature type="compositionally biased region" description="Basic and acidic residues" evidence="5">
    <location>
        <begin position="210"/>
        <end position="240"/>
    </location>
</feature>
<dbReference type="InterPro" id="IPR016103">
    <property type="entry name" value="ProQ/FinO"/>
</dbReference>
<evidence type="ECO:0000313" key="8">
    <source>
        <dbReference type="Proteomes" id="UP001246372"/>
    </source>
</evidence>
<dbReference type="PANTHER" id="PTHR38106">
    <property type="entry name" value="RNA CHAPERONE PROQ"/>
    <property type="match status" value="1"/>
</dbReference>
<feature type="compositionally biased region" description="Gly residues" evidence="5">
    <location>
        <begin position="263"/>
        <end position="272"/>
    </location>
</feature>
<feature type="region of interest" description="Disordered" evidence="5">
    <location>
        <begin position="199"/>
        <end position="310"/>
    </location>
</feature>
<dbReference type="RefSeq" id="WP_315650409.1">
    <property type="nucleotide sequence ID" value="NZ_JAVXZY010000004.1"/>
</dbReference>
<accession>A0ABU3PBA3</accession>
<gene>
    <name evidence="7" type="ORF">RQP53_11245</name>
</gene>
<evidence type="ECO:0000256" key="2">
    <source>
        <dbReference type="ARBA" id="ARBA00022884"/>
    </source>
</evidence>
<name>A0ABU3PBA3_9BURK</name>
<keyword evidence="2" id="KW-0694">RNA-binding</keyword>
<keyword evidence="4" id="KW-0175">Coiled coil</keyword>
<keyword evidence="3" id="KW-0143">Chaperone</keyword>
<evidence type="ECO:0000256" key="4">
    <source>
        <dbReference type="SAM" id="Coils"/>
    </source>
</evidence>
<sequence length="310" mass="32913">MSDSNTSPLPHEASPAEVLPEGAAEAQPAVATPPAAEAAASVAVQTPAECAQELKKRFPALFAGPAKPLKLRIQADIQARAPGVFSKQLLSAFLRRHTGATSYLIAVSKSTQRFDLDGQPAGELSEEHRELAREELTRRRAKTQERQAAEEAELRSRAELLRAFETTTLTLSNFCALKGVAPEALDGLLAQARAEREVWQQQRAQMPQRQEGRRGPGPAEARRGDARGPRGDGRRDERGRGGRPQGQGGARQETGQGRRPEGGRGAGRGGQGTNAAQARGPRPQQRAEAAPAAATVQADAAPATGDKNAE</sequence>
<evidence type="ECO:0000256" key="1">
    <source>
        <dbReference type="ARBA" id="ARBA00022490"/>
    </source>
</evidence>
<proteinExistence type="predicted"/>
<dbReference type="Pfam" id="PF04352">
    <property type="entry name" value="ProQ"/>
    <property type="match status" value="1"/>
</dbReference>
<evidence type="ECO:0000259" key="6">
    <source>
        <dbReference type="SMART" id="SM00945"/>
    </source>
</evidence>
<dbReference type="SMART" id="SM00945">
    <property type="entry name" value="ProQ"/>
    <property type="match status" value="1"/>
</dbReference>
<evidence type="ECO:0000256" key="5">
    <source>
        <dbReference type="SAM" id="MobiDB-lite"/>
    </source>
</evidence>
<feature type="domain" description="ProQ/FinO" evidence="6">
    <location>
        <begin position="42"/>
        <end position="152"/>
    </location>
</feature>
<feature type="compositionally biased region" description="Low complexity" evidence="5">
    <location>
        <begin position="273"/>
        <end position="303"/>
    </location>
</feature>
<feature type="coiled-coil region" evidence="4">
    <location>
        <begin position="124"/>
        <end position="153"/>
    </location>
</feature>
<evidence type="ECO:0000313" key="7">
    <source>
        <dbReference type="EMBL" id="MDT8999844.1"/>
    </source>
</evidence>
<reference evidence="7" key="1">
    <citation type="submission" date="2023-09" db="EMBL/GenBank/DDBJ databases">
        <title>Paucibacter sp. APW11 Genome sequencing and assembly.</title>
        <authorList>
            <person name="Kim I."/>
        </authorList>
    </citation>
    <scope>NUCLEOTIDE SEQUENCE</scope>
    <source>
        <strain evidence="7">APW11</strain>
    </source>
</reference>
<dbReference type="InterPro" id="IPR036442">
    <property type="entry name" value="ProQ/FinO_sf"/>
</dbReference>
<feature type="region of interest" description="Disordered" evidence="5">
    <location>
        <begin position="1"/>
        <end position="34"/>
    </location>
</feature>
<dbReference type="PANTHER" id="PTHR38106:SF1">
    <property type="entry name" value="RNA CHAPERONE PROQ"/>
    <property type="match status" value="1"/>
</dbReference>